<evidence type="ECO:0000256" key="1">
    <source>
        <dbReference type="ARBA" id="ARBA00004230"/>
    </source>
</evidence>
<evidence type="ECO:0000256" key="11">
    <source>
        <dbReference type="ARBA" id="ARBA00023273"/>
    </source>
</evidence>
<comment type="similarity">
    <text evidence="3">Belongs to the DRC4 family.</text>
</comment>
<dbReference type="GO" id="GO:0005874">
    <property type="term" value="C:microtubule"/>
    <property type="evidence" value="ECO:0007669"/>
    <property type="project" value="UniProtKB-KW"/>
</dbReference>
<feature type="region of interest" description="Disordered" evidence="14">
    <location>
        <begin position="1"/>
        <end position="23"/>
    </location>
</feature>
<reference evidence="16" key="2">
    <citation type="submission" date="2025-08" db="UniProtKB">
        <authorList>
            <consortium name="Ensembl"/>
        </authorList>
    </citation>
    <scope>IDENTIFICATION</scope>
</reference>
<accession>A0A672H594</accession>
<evidence type="ECO:0000256" key="6">
    <source>
        <dbReference type="ARBA" id="ARBA00022701"/>
    </source>
</evidence>
<dbReference type="InterPro" id="IPR025593">
    <property type="entry name" value="GAS8_dom"/>
</dbReference>
<name>A0A672H594_SALFA</name>
<organism evidence="16 17">
    <name type="scientific">Salarias fasciatus</name>
    <name type="common">Jewelled blenny</name>
    <name type="synonym">Blennius fasciatus</name>
    <dbReference type="NCBI Taxonomy" id="181472"/>
    <lineage>
        <taxon>Eukaryota</taxon>
        <taxon>Metazoa</taxon>
        <taxon>Chordata</taxon>
        <taxon>Craniata</taxon>
        <taxon>Vertebrata</taxon>
        <taxon>Euteleostomi</taxon>
        <taxon>Actinopterygii</taxon>
        <taxon>Neopterygii</taxon>
        <taxon>Teleostei</taxon>
        <taxon>Neoteleostei</taxon>
        <taxon>Acanthomorphata</taxon>
        <taxon>Ovalentaria</taxon>
        <taxon>Blenniimorphae</taxon>
        <taxon>Blenniiformes</taxon>
        <taxon>Blennioidei</taxon>
        <taxon>Blenniidae</taxon>
        <taxon>Salariinae</taxon>
        <taxon>Salarias</taxon>
    </lineage>
</organism>
<keyword evidence="8 13" id="KW-0175">Coiled coil</keyword>
<dbReference type="InterPro" id="IPR039308">
    <property type="entry name" value="GAS8"/>
</dbReference>
<dbReference type="InParanoid" id="A0A672H594"/>
<evidence type="ECO:0000256" key="10">
    <source>
        <dbReference type="ARBA" id="ARBA00023212"/>
    </source>
</evidence>
<evidence type="ECO:0000256" key="12">
    <source>
        <dbReference type="ARBA" id="ARBA00031568"/>
    </source>
</evidence>
<keyword evidence="9" id="KW-0969">Cilium</keyword>
<keyword evidence="10" id="KW-0206">Cytoskeleton</keyword>
<evidence type="ECO:0000256" key="2">
    <source>
        <dbReference type="ARBA" id="ARBA00004245"/>
    </source>
</evidence>
<keyword evidence="11" id="KW-0966">Cell projection</keyword>
<evidence type="ECO:0000256" key="5">
    <source>
        <dbReference type="ARBA" id="ARBA00022490"/>
    </source>
</evidence>
<proteinExistence type="inferred from homology"/>
<dbReference type="GO" id="GO:0031267">
    <property type="term" value="F:small GTPase binding"/>
    <property type="evidence" value="ECO:0007669"/>
    <property type="project" value="InterPro"/>
</dbReference>
<dbReference type="GO" id="GO:0005794">
    <property type="term" value="C:Golgi apparatus"/>
    <property type="evidence" value="ECO:0007669"/>
    <property type="project" value="TreeGrafter"/>
</dbReference>
<evidence type="ECO:0000313" key="17">
    <source>
        <dbReference type="Proteomes" id="UP000472267"/>
    </source>
</evidence>
<dbReference type="PANTHER" id="PTHR31543:SF0">
    <property type="entry name" value="DYNEIN REGULATORY COMPLEX SUBUNIT 4"/>
    <property type="match status" value="1"/>
</dbReference>
<evidence type="ECO:0000256" key="4">
    <source>
        <dbReference type="ARBA" id="ARBA00021301"/>
    </source>
</evidence>
<dbReference type="Ensembl" id="ENSSFAT00005025217.1">
    <property type="protein sequence ID" value="ENSSFAP00005024240.1"/>
    <property type="gene ID" value="ENSSFAG00005012500.1"/>
</dbReference>
<feature type="domain" description="Growth arrest-specific protein 8" evidence="15">
    <location>
        <begin position="231"/>
        <end position="374"/>
    </location>
</feature>
<keyword evidence="17" id="KW-1185">Reference proteome</keyword>
<gene>
    <name evidence="16" type="primary">LOC115396528</name>
</gene>
<evidence type="ECO:0000256" key="7">
    <source>
        <dbReference type="ARBA" id="ARBA00022846"/>
    </source>
</evidence>
<evidence type="ECO:0000256" key="9">
    <source>
        <dbReference type="ARBA" id="ARBA00023069"/>
    </source>
</evidence>
<sequence>MPLKQRRSKASSQSSAVVDGLSTKDMSKDQLWEQAILLQEELARVREEKTNFKLERDKNLDLWEISKKSLEGAEVQLRNKGWEKEEAKKHHCQETSTCEKKRKHVQLEQHDAVTKLKLDMATEASGFQNQHNESELELRRHIQDLKTERREKMSHNKMRIMELNKGYEHQMQEMGKISNERMCSLITMEEKKTREELEEVDERMRLRVLEVKKENDQKLQDVYEYQTMVMKVSKLKEEEQQVQKDNERLDRKLSAARQERKRLTDCVRDLQLKGPELQKQLQQLQAEDARSRAHGKSINKEIRDRTVKNELLRQAVEKVQLECDELLRSQQSQMLELQERRTLKEMLLNNKISCLTHTLQRLQMDLREAAGAAAARGGTVPENL</sequence>
<keyword evidence="6" id="KW-0493">Microtubule</keyword>
<keyword evidence="7" id="KW-0282">Flagellum</keyword>
<reference evidence="16" key="3">
    <citation type="submission" date="2025-09" db="UniProtKB">
        <authorList>
            <consortium name="Ensembl"/>
        </authorList>
    </citation>
    <scope>IDENTIFICATION</scope>
</reference>
<evidence type="ECO:0000313" key="16">
    <source>
        <dbReference type="Ensembl" id="ENSSFAP00005024240.1"/>
    </source>
</evidence>
<dbReference type="PANTHER" id="PTHR31543">
    <property type="entry name" value="DYNEIN REGULATORY COMPLEX SUBUNIT 4"/>
    <property type="match status" value="1"/>
</dbReference>
<dbReference type="GO" id="GO:0048870">
    <property type="term" value="P:cell motility"/>
    <property type="evidence" value="ECO:0007669"/>
    <property type="project" value="InterPro"/>
</dbReference>
<evidence type="ECO:0000256" key="3">
    <source>
        <dbReference type="ARBA" id="ARBA00009859"/>
    </source>
</evidence>
<feature type="coiled-coil region" evidence="13">
    <location>
        <begin position="232"/>
        <end position="329"/>
    </location>
</feature>
<evidence type="ECO:0000256" key="14">
    <source>
        <dbReference type="SAM" id="MobiDB-lite"/>
    </source>
</evidence>
<keyword evidence="5" id="KW-0963">Cytoplasm</keyword>
<dbReference type="GO" id="GO:0031514">
    <property type="term" value="C:motile cilium"/>
    <property type="evidence" value="ECO:0007669"/>
    <property type="project" value="UniProtKB-SubCell"/>
</dbReference>
<evidence type="ECO:0000259" key="15">
    <source>
        <dbReference type="Pfam" id="PF13851"/>
    </source>
</evidence>
<dbReference type="AlphaFoldDB" id="A0A672H594"/>
<protein>
    <recommendedName>
        <fullName evidence="4">Dynein regulatory complex subunit 4</fullName>
    </recommendedName>
    <alternativeName>
        <fullName evidence="12">Growth arrest-specific protein 8</fullName>
    </alternativeName>
</protein>
<dbReference type="GO" id="GO:0008017">
    <property type="term" value="F:microtubule binding"/>
    <property type="evidence" value="ECO:0007669"/>
    <property type="project" value="InterPro"/>
</dbReference>
<evidence type="ECO:0000256" key="13">
    <source>
        <dbReference type="SAM" id="Coils"/>
    </source>
</evidence>
<dbReference type="Pfam" id="PF13851">
    <property type="entry name" value="GAS"/>
    <property type="match status" value="1"/>
</dbReference>
<comment type="subcellular location">
    <subcellularLocation>
        <location evidence="1">Cell projection</location>
        <location evidence="1">Cilium</location>
        <location evidence="1">Flagellum</location>
    </subcellularLocation>
    <subcellularLocation>
        <location evidence="2">Cytoplasm</location>
        <location evidence="2">Cytoskeleton</location>
    </subcellularLocation>
</comment>
<evidence type="ECO:0000256" key="8">
    <source>
        <dbReference type="ARBA" id="ARBA00023054"/>
    </source>
</evidence>
<reference evidence="16" key="1">
    <citation type="submission" date="2019-06" db="EMBL/GenBank/DDBJ databases">
        <authorList>
            <consortium name="Wellcome Sanger Institute Data Sharing"/>
        </authorList>
    </citation>
    <scope>NUCLEOTIDE SEQUENCE [LARGE SCALE GENOMIC DNA]</scope>
</reference>
<dbReference type="Proteomes" id="UP000472267">
    <property type="component" value="Chromosome 11"/>
</dbReference>